<gene>
    <name evidence="2" type="ORF">CWE23_12415</name>
</gene>
<evidence type="ECO:0000256" key="1">
    <source>
        <dbReference type="SAM" id="SignalP"/>
    </source>
</evidence>
<evidence type="ECO:0000313" key="3">
    <source>
        <dbReference type="Proteomes" id="UP000286680"/>
    </source>
</evidence>
<comment type="caution">
    <text evidence="2">The sequence shown here is derived from an EMBL/GenBank/DDBJ whole genome shotgun (WGS) entry which is preliminary data.</text>
</comment>
<protein>
    <recommendedName>
        <fullName evidence="4">Soluble cytochrome b562</fullName>
    </recommendedName>
</protein>
<reference evidence="3" key="1">
    <citation type="journal article" date="2018" name="Front. Microbiol.">
        <title>Genome-Based Analysis Reveals the Taxonomy and Diversity of the Family Idiomarinaceae.</title>
        <authorList>
            <person name="Liu Y."/>
            <person name="Lai Q."/>
            <person name="Shao Z."/>
        </authorList>
    </citation>
    <scope>NUCLEOTIDE SEQUENCE [LARGE SCALE GENOMIC DNA]</scope>
    <source>
        <strain evidence="3">SN-14</strain>
    </source>
</reference>
<dbReference type="AlphaFoldDB" id="A0AA94EDA2"/>
<keyword evidence="3" id="KW-1185">Reference proteome</keyword>
<dbReference type="EMBL" id="PIPS01000004">
    <property type="protein sequence ID" value="RUO40398.1"/>
    <property type="molecule type" value="Genomic_DNA"/>
</dbReference>
<keyword evidence="1" id="KW-0732">Signal</keyword>
<feature type="signal peptide" evidence="1">
    <location>
        <begin position="1"/>
        <end position="21"/>
    </location>
</feature>
<evidence type="ECO:0000313" key="2">
    <source>
        <dbReference type="EMBL" id="RUO40398.1"/>
    </source>
</evidence>
<proteinExistence type="predicted"/>
<sequence>MKRLLAGLFIVVMSLSTSAIADDDEQKYQHFKPEPAENLQQAIMNLVEYNAKLQEIVNGDLSAQDMAKVHELTYTLEVALARLSKELDVAANSLEEVHLGSEQMNKPRVKGFGKDYLNTLNHLLGEHHKHHDNH</sequence>
<accession>A0AA94EDA2</accession>
<organism evidence="2 3">
    <name type="scientific">Idiomarina aquatica</name>
    <dbReference type="NCBI Taxonomy" id="1327752"/>
    <lineage>
        <taxon>Bacteria</taxon>
        <taxon>Pseudomonadati</taxon>
        <taxon>Pseudomonadota</taxon>
        <taxon>Gammaproteobacteria</taxon>
        <taxon>Alteromonadales</taxon>
        <taxon>Idiomarinaceae</taxon>
        <taxon>Idiomarina</taxon>
    </lineage>
</organism>
<dbReference type="RefSeq" id="WP_105307572.1">
    <property type="nucleotide sequence ID" value="NZ_PIPS01000004.1"/>
</dbReference>
<evidence type="ECO:0008006" key="4">
    <source>
        <dbReference type="Google" id="ProtNLM"/>
    </source>
</evidence>
<name>A0AA94EDA2_9GAMM</name>
<feature type="chain" id="PRO_5041691034" description="Soluble cytochrome b562" evidence="1">
    <location>
        <begin position="22"/>
        <end position="134"/>
    </location>
</feature>
<dbReference type="InterPro" id="IPR046634">
    <property type="entry name" value="DUF6746"/>
</dbReference>
<dbReference type="Proteomes" id="UP000286680">
    <property type="component" value="Unassembled WGS sequence"/>
</dbReference>
<dbReference type="Pfam" id="PF20531">
    <property type="entry name" value="DUF6746"/>
    <property type="match status" value="1"/>
</dbReference>